<organism evidence="2 3">
    <name type="scientific">Pseudoleptotrichia goodfellowii</name>
    <dbReference type="NCBI Taxonomy" id="157692"/>
    <lineage>
        <taxon>Bacteria</taxon>
        <taxon>Fusobacteriati</taxon>
        <taxon>Fusobacteriota</taxon>
        <taxon>Fusobacteriia</taxon>
        <taxon>Fusobacteriales</taxon>
        <taxon>Leptotrichiaceae</taxon>
        <taxon>Pseudoleptotrichia</taxon>
    </lineage>
</organism>
<dbReference type="KEGG" id="lgo:JCM16774_1207"/>
<dbReference type="EMBL" id="AP019822">
    <property type="protein sequence ID" value="BBM36275.1"/>
    <property type="molecule type" value="Genomic_DNA"/>
</dbReference>
<dbReference type="RefSeq" id="WP_026737628.1">
    <property type="nucleotide sequence ID" value="NZ_AP019822.1"/>
</dbReference>
<evidence type="ECO:0000313" key="3">
    <source>
        <dbReference type="Proteomes" id="UP000321606"/>
    </source>
</evidence>
<protein>
    <submittedName>
        <fullName evidence="2">Radical SAM protein</fullName>
    </submittedName>
</protein>
<sequence>MIRYNVIKEKNPREIVLLKGHRCAYGKCAFCNYILDNTDDENEMERVNFEALSNVTGDLRTLEVINSGSVFELSENTLKRIKEICDTKNIKILYFEAYFGYLKRLNEIREYFKNQEVRFIIGIETFDNHYRTQILKKNFILNENVLEQLKKEYQTALLLICTEGQTKEQILSDIEQARKNFRETVVSIFIDNGTEIRRDEKLVEWFLKEVYPELNKVNNVEILVDNKDFGVYVQ</sequence>
<dbReference type="AlphaFoldDB" id="A0A510JDH7"/>
<dbReference type="Proteomes" id="UP000321606">
    <property type="component" value="Chromosome"/>
</dbReference>
<dbReference type="InterPro" id="IPR006638">
    <property type="entry name" value="Elp3/MiaA/NifB-like_rSAM"/>
</dbReference>
<accession>A0A510JDH7</accession>
<dbReference type="GO" id="GO:0051536">
    <property type="term" value="F:iron-sulfur cluster binding"/>
    <property type="evidence" value="ECO:0007669"/>
    <property type="project" value="InterPro"/>
</dbReference>
<gene>
    <name evidence="2" type="ORF">JCM16774_1207</name>
</gene>
<feature type="domain" description="Elp3/MiaA/NifB-like radical SAM core" evidence="1">
    <location>
        <begin position="13"/>
        <end position="225"/>
    </location>
</feature>
<reference evidence="2 3" key="1">
    <citation type="submission" date="2019-07" db="EMBL/GenBank/DDBJ databases">
        <title>Complete Genome Sequence of Leptotrichia goodfellowii Strain JCM 16774.</title>
        <authorList>
            <person name="Watanabe S."/>
            <person name="Cui L."/>
        </authorList>
    </citation>
    <scope>NUCLEOTIDE SEQUENCE [LARGE SCALE GENOMIC DNA]</scope>
    <source>
        <strain evidence="2 3">JCM16774</strain>
    </source>
</reference>
<name>A0A510JDH7_9FUSO</name>
<dbReference type="SMART" id="SM00729">
    <property type="entry name" value="Elp3"/>
    <property type="match status" value="1"/>
</dbReference>
<dbReference type="STRING" id="714315.GCA_000516535_01212"/>
<dbReference type="GO" id="GO:0003824">
    <property type="term" value="F:catalytic activity"/>
    <property type="evidence" value="ECO:0007669"/>
    <property type="project" value="InterPro"/>
</dbReference>
<dbReference type="OrthoDB" id="5321814at2"/>
<evidence type="ECO:0000313" key="2">
    <source>
        <dbReference type="EMBL" id="BBM36275.1"/>
    </source>
</evidence>
<proteinExistence type="predicted"/>
<evidence type="ECO:0000259" key="1">
    <source>
        <dbReference type="SMART" id="SM00729"/>
    </source>
</evidence>